<gene>
    <name evidence="4" type="ORF">NQ314_019745</name>
</gene>
<dbReference type="SUPFAM" id="SSF63411">
    <property type="entry name" value="LuxS/MPP-like metallohydrolase"/>
    <property type="match status" value="1"/>
</dbReference>
<dbReference type="GO" id="GO:0046872">
    <property type="term" value="F:metal ion binding"/>
    <property type="evidence" value="ECO:0007669"/>
    <property type="project" value="InterPro"/>
</dbReference>
<dbReference type="PANTHER" id="PTHR11851">
    <property type="entry name" value="METALLOPROTEASE"/>
    <property type="match status" value="1"/>
</dbReference>
<dbReference type="Proteomes" id="UP001162156">
    <property type="component" value="Unassembled WGS sequence"/>
</dbReference>
<organism evidence="4 5">
    <name type="scientific">Rhamnusium bicolor</name>
    <dbReference type="NCBI Taxonomy" id="1586634"/>
    <lineage>
        <taxon>Eukaryota</taxon>
        <taxon>Metazoa</taxon>
        <taxon>Ecdysozoa</taxon>
        <taxon>Arthropoda</taxon>
        <taxon>Hexapoda</taxon>
        <taxon>Insecta</taxon>
        <taxon>Pterygota</taxon>
        <taxon>Neoptera</taxon>
        <taxon>Endopterygota</taxon>
        <taxon>Coleoptera</taxon>
        <taxon>Polyphaga</taxon>
        <taxon>Cucujiformia</taxon>
        <taxon>Chrysomeloidea</taxon>
        <taxon>Cerambycidae</taxon>
        <taxon>Lepturinae</taxon>
        <taxon>Rhagiini</taxon>
        <taxon>Rhamnusium</taxon>
    </lineage>
</organism>
<dbReference type="PANTHER" id="PTHR11851:SF49">
    <property type="entry name" value="MITOCHONDRIAL-PROCESSING PEPTIDASE SUBUNIT ALPHA"/>
    <property type="match status" value="1"/>
</dbReference>
<name>A0AAV8WN83_9CUCU</name>
<evidence type="ECO:0000313" key="4">
    <source>
        <dbReference type="EMBL" id="KAJ8927742.1"/>
    </source>
</evidence>
<protein>
    <recommendedName>
        <fullName evidence="3">Peptidase M16 C-terminal domain-containing protein</fullName>
    </recommendedName>
</protein>
<dbReference type="InterPro" id="IPR007863">
    <property type="entry name" value="Peptidase_M16_C"/>
</dbReference>
<evidence type="ECO:0000256" key="1">
    <source>
        <dbReference type="ARBA" id="ARBA00002123"/>
    </source>
</evidence>
<dbReference type="AlphaFoldDB" id="A0AAV8WN83"/>
<dbReference type="GO" id="GO:0005739">
    <property type="term" value="C:mitochondrion"/>
    <property type="evidence" value="ECO:0007669"/>
    <property type="project" value="TreeGrafter"/>
</dbReference>
<dbReference type="GO" id="GO:0006627">
    <property type="term" value="P:protein processing involved in protein targeting to mitochondrion"/>
    <property type="evidence" value="ECO:0007669"/>
    <property type="project" value="TreeGrafter"/>
</dbReference>
<proteinExistence type="inferred from homology"/>
<dbReference type="EMBL" id="JANEYF010005532">
    <property type="protein sequence ID" value="KAJ8927742.1"/>
    <property type="molecule type" value="Genomic_DNA"/>
</dbReference>
<dbReference type="InterPro" id="IPR011249">
    <property type="entry name" value="Metalloenz_LuxS/M16"/>
</dbReference>
<comment type="similarity">
    <text evidence="2">Belongs to the peptidase M16 family.</text>
</comment>
<evidence type="ECO:0000256" key="2">
    <source>
        <dbReference type="ARBA" id="ARBA00007261"/>
    </source>
</evidence>
<keyword evidence="5" id="KW-1185">Reference proteome</keyword>
<feature type="domain" description="Peptidase M16 C-terminal" evidence="3">
    <location>
        <begin position="19"/>
        <end position="65"/>
    </location>
</feature>
<comment type="function">
    <text evidence="1">Substrate recognition and binding subunit of the essential mitochondrial processing protease (MPP), which cleaves the mitochondrial sequence off newly imported precursors proteins.</text>
</comment>
<dbReference type="Pfam" id="PF05193">
    <property type="entry name" value="Peptidase_M16_C"/>
    <property type="match status" value="1"/>
</dbReference>
<comment type="caution">
    <text evidence="4">The sequence shown here is derived from an EMBL/GenBank/DDBJ whole genome shotgun (WGS) entry which is preliminary data.</text>
</comment>
<evidence type="ECO:0000313" key="5">
    <source>
        <dbReference type="Proteomes" id="UP001162156"/>
    </source>
</evidence>
<dbReference type="InterPro" id="IPR050361">
    <property type="entry name" value="MPP/UQCRC_Complex"/>
</dbReference>
<accession>A0AAV8WN83</accession>
<sequence>MQDNTLGLPKLCTPENLHKIDRDVLFAYLSQHYTPKRMVVAGVGVEHPILVEAVQKYFVDVAPLWESESGMRTILNQRKNLSCDRSVAQYTGGFVQVWIITRFY</sequence>
<reference evidence="4" key="1">
    <citation type="journal article" date="2023" name="Insect Mol. Biol.">
        <title>Genome sequencing provides insights into the evolution of gene families encoding plant cell wall-degrading enzymes in longhorned beetles.</title>
        <authorList>
            <person name="Shin N.R."/>
            <person name="Okamura Y."/>
            <person name="Kirsch R."/>
            <person name="Pauchet Y."/>
        </authorList>
    </citation>
    <scope>NUCLEOTIDE SEQUENCE</scope>
    <source>
        <strain evidence="4">RBIC_L_NR</strain>
    </source>
</reference>
<dbReference type="Gene3D" id="3.30.830.10">
    <property type="entry name" value="Metalloenzyme, LuxS/M16 peptidase-like"/>
    <property type="match status" value="1"/>
</dbReference>
<evidence type="ECO:0000259" key="3">
    <source>
        <dbReference type="Pfam" id="PF05193"/>
    </source>
</evidence>